<organism evidence="2">
    <name type="scientific">Candidatus Berkiella cookevillensis</name>
    <dbReference type="NCBI Taxonomy" id="437022"/>
    <lineage>
        <taxon>Bacteria</taxon>
        <taxon>Pseudomonadati</taxon>
        <taxon>Pseudomonadota</taxon>
        <taxon>Gammaproteobacteria</taxon>
        <taxon>Candidatus Berkiellales</taxon>
        <taxon>Candidatus Berkiellaceae</taxon>
        <taxon>Candidatus Berkiella</taxon>
    </lineage>
</organism>
<accession>A0A0Q9YFM9</accession>
<keyword evidence="1" id="KW-0175">Coiled coil</keyword>
<reference evidence="3" key="3">
    <citation type="submission" date="2021-06" db="EMBL/GenBank/DDBJ databases">
        <title>Genomic Description and Analysis of Intracellular Bacteria, Candidatus Berkiella cookevillensis and Candidatus Berkiella aquae.</title>
        <authorList>
            <person name="Kidane D.T."/>
            <person name="Mehari Y.T."/>
            <person name="Rice F.C."/>
            <person name="Arivett B.A."/>
            <person name="Farone A.L."/>
            <person name="Berk S.G."/>
            <person name="Farone M.B."/>
        </authorList>
    </citation>
    <scope>NUCLEOTIDE SEQUENCE</scope>
    <source>
        <strain evidence="3">CC99</strain>
    </source>
</reference>
<dbReference type="Proteomes" id="UP000051494">
    <property type="component" value="Unassembled WGS sequence"/>
</dbReference>
<proteinExistence type="predicted"/>
<evidence type="ECO:0000256" key="1">
    <source>
        <dbReference type="SAM" id="Coils"/>
    </source>
</evidence>
<comment type="caution">
    <text evidence="2">The sequence shown here is derived from an EMBL/GenBank/DDBJ whole genome shotgun (WGS) entry which is preliminary data.</text>
</comment>
<dbReference type="STRING" id="437022.CC99x_00863"/>
<protein>
    <submittedName>
        <fullName evidence="2">Uncharacterized protein</fullName>
    </submittedName>
</protein>
<feature type="coiled-coil region" evidence="1">
    <location>
        <begin position="182"/>
        <end position="211"/>
    </location>
</feature>
<reference evidence="2" key="1">
    <citation type="submission" date="2015-09" db="EMBL/GenBank/DDBJ databases">
        <title>Draft Genome Sequences of Two Novel Amoeba-resistant Intranuclear Bacteria, Candidatus Berkiella cookevillensis and Candidatus Berkiella aquae.</title>
        <authorList>
            <person name="Mehari Y.T."/>
            <person name="Arivett B.A."/>
            <person name="Farone A.L."/>
            <person name="Gunderson J.H."/>
            <person name="Farone M.B."/>
        </authorList>
    </citation>
    <scope>NUCLEOTIDE SEQUENCE [LARGE SCALE GENOMIC DNA]</scope>
    <source>
        <strain evidence="2">CC99</strain>
    </source>
</reference>
<evidence type="ECO:0000313" key="4">
    <source>
        <dbReference type="Proteomes" id="UP000051494"/>
    </source>
</evidence>
<gene>
    <name evidence="3" type="ORF">CC99x_008545</name>
    <name evidence="2" type="ORF">CC99x_00863</name>
</gene>
<evidence type="ECO:0000313" key="3">
    <source>
        <dbReference type="EMBL" id="MCS5708948.1"/>
    </source>
</evidence>
<dbReference type="EMBL" id="LKHV02000001">
    <property type="protein sequence ID" value="MCS5708948.1"/>
    <property type="molecule type" value="Genomic_DNA"/>
</dbReference>
<dbReference type="AlphaFoldDB" id="A0A0Q9YFM9"/>
<reference evidence="3" key="2">
    <citation type="journal article" date="2016" name="Genome Announc.">
        <title>Draft Genome Sequences of Two Novel Amoeba-Resistant Intranuclear Bacteria, 'Candidatus Berkiella cookevillensis' and 'Candidatus Berkiella aquae'.</title>
        <authorList>
            <person name="Mehari Y.T."/>
            <person name="Arivett B.A."/>
            <person name="Farone A.L."/>
            <person name="Gunderson J.H."/>
            <person name="Farone M.B."/>
        </authorList>
    </citation>
    <scope>NUCLEOTIDE SEQUENCE</scope>
    <source>
        <strain evidence="3">CC99</strain>
    </source>
</reference>
<dbReference type="EMBL" id="LKHV01000003">
    <property type="protein sequence ID" value="KRG19334.1"/>
    <property type="molecule type" value="Genomic_DNA"/>
</dbReference>
<sequence length="434" mass="51839">MPSNNLHNEISPSQFVNIIKSLVQGKYLYHYWRSGDGEISYIQLPEIVSTHFRRLDLSLHSKKMSTYYDSNQEFDKFVGRLVNSARGNYWSPTSEKAHAEYLLGFLLHNNFYIRLNETTLISIEDLVYRKLPSYEADYFKTGSHYRWHTVPNKKYDFLSSEWRAQQKYPNMDTVKQYWQQILTEKENKKIAKEQERQKKEQEYQLRQQQYQWELQHRFTHIVLDFRLFSYALEAYITLIESREEHCMQDGNLPIASTSLRTLISQFTQYARTMDPNNPQHHQIVANMLDALMIHLMREAKYESTLHGAYAKRLLGFLLHHNFKVNGFGKTYTMQEIFWHNSTEYEKSLLQFSHSNHHLFFALPGWQQNQNYPNKPELEYALHQSHQKQVLAQQMHQPNTFLRAYQPMALQSPFLQPVQQKPLYQSTQLRSILGY</sequence>
<keyword evidence="4" id="KW-1185">Reference proteome</keyword>
<evidence type="ECO:0000313" key="2">
    <source>
        <dbReference type="EMBL" id="KRG19334.1"/>
    </source>
</evidence>
<dbReference type="RefSeq" id="WP_057623990.1">
    <property type="nucleotide sequence ID" value="NZ_LKHV02000001.1"/>
</dbReference>
<name>A0A0Q9YFM9_9GAMM</name>